<reference evidence="2" key="1">
    <citation type="submission" date="2021-11" db="EMBL/GenBank/DDBJ databases">
        <authorList>
            <consortium name="Genoscope - CEA"/>
            <person name="William W."/>
        </authorList>
    </citation>
    <scope>NUCLEOTIDE SEQUENCE</scope>
</reference>
<gene>
    <name evidence="2" type="ORF">PECAL_4P00310</name>
</gene>
<feature type="compositionally biased region" description="Pro residues" evidence="1">
    <location>
        <begin position="588"/>
        <end position="599"/>
    </location>
</feature>
<dbReference type="PANTHER" id="PTHR21831">
    <property type="entry name" value="MICROTUBULE-ASSOCIATED PROTEIN 10"/>
    <property type="match status" value="1"/>
</dbReference>
<proteinExistence type="predicted"/>
<dbReference type="GO" id="GO:0005813">
    <property type="term" value="C:centrosome"/>
    <property type="evidence" value="ECO:0007669"/>
    <property type="project" value="TreeGrafter"/>
</dbReference>
<dbReference type="InterPro" id="IPR039302">
    <property type="entry name" value="MAP10"/>
</dbReference>
<comment type="caution">
    <text evidence="2">The sequence shown here is derived from an EMBL/GenBank/DDBJ whole genome shotgun (WGS) entry which is preliminary data.</text>
</comment>
<dbReference type="PANTHER" id="PTHR21831:SF2">
    <property type="entry name" value="MICROTUBULE-ASSOCIATED PROTEIN 10"/>
    <property type="match status" value="1"/>
</dbReference>
<feature type="compositionally biased region" description="Pro residues" evidence="1">
    <location>
        <begin position="494"/>
        <end position="508"/>
    </location>
</feature>
<dbReference type="AlphaFoldDB" id="A0A8J2SRL4"/>
<evidence type="ECO:0000313" key="3">
    <source>
        <dbReference type="Proteomes" id="UP000789595"/>
    </source>
</evidence>
<sequence>MAGDDASDAEALFCLELYVHRVERLPKRLREAPPALALRFLDYAPVVVEPPSGARGNHRGSCWYGGGKRCVFEAREGELAKKLEQRRDAALLCHAVEAGRPVRRRLYGSSKVALPNFGENEENEAPLGAVRTWGRAECRILLENAHGRVVGAATVSVSLASLDAGLRKCLGAGAPVQQLRLSVDLPVGDALRPKSSDGSPGEVRQSGAGQLDLAWSDDDLNDAPPSTETFSPPSPRKSPGAFSPSNRCAAEATLVFAGATVAAFDDKAKAALIETLARRAGVSPDRVTITNFRAGSLVVDCRIDFPEEAHARDFADEIAAEAPEVEALGACEVIKAGVPYEEDYGEPAEKPEVYEEAYGEPAAGPDVVAEAPAFAAARPDVEAPHLKHHARAPPPVSPHRTTMTYPYRSLDVFRGEAVLVDDDDDRCYVGDCPKPFYYATADLPPPEVFVAPDAVLSPVRPPPPSPERPRGDPWLALATNVSHDPGEGVVFEPVPDPAAPPPPPPLSPPRAVVRQKQPGSRLLPRGHTFIAAELRGDGRAQRRPPQKPLRAANRTKRAAPPPPRVARLGAKAPPLEPKKRQKPRPKRAPLPAPPPPPLSPEKEEALAAAFERVRSADGRASLADLRVSRGGGPGGEKRVTFGEYLFRVAEGGDAVAVC</sequence>
<dbReference type="GO" id="GO:0031122">
    <property type="term" value="P:cytoplasmic microtubule organization"/>
    <property type="evidence" value="ECO:0007669"/>
    <property type="project" value="TreeGrafter"/>
</dbReference>
<dbReference type="Proteomes" id="UP000789595">
    <property type="component" value="Unassembled WGS sequence"/>
</dbReference>
<dbReference type="GO" id="GO:0030496">
    <property type="term" value="C:midbody"/>
    <property type="evidence" value="ECO:0007669"/>
    <property type="project" value="TreeGrafter"/>
</dbReference>
<dbReference type="GO" id="GO:0008017">
    <property type="term" value="F:microtubule binding"/>
    <property type="evidence" value="ECO:0007669"/>
    <property type="project" value="InterPro"/>
</dbReference>
<name>A0A8J2SRL4_9STRA</name>
<protein>
    <submittedName>
        <fullName evidence="2">Uncharacterized protein</fullName>
    </submittedName>
</protein>
<dbReference type="GO" id="GO:0032467">
    <property type="term" value="P:positive regulation of cytokinesis"/>
    <property type="evidence" value="ECO:0007669"/>
    <property type="project" value="TreeGrafter"/>
</dbReference>
<keyword evidence="3" id="KW-1185">Reference proteome</keyword>
<evidence type="ECO:0000313" key="2">
    <source>
        <dbReference type="EMBL" id="CAH0372872.1"/>
    </source>
</evidence>
<evidence type="ECO:0000256" key="1">
    <source>
        <dbReference type="SAM" id="MobiDB-lite"/>
    </source>
</evidence>
<dbReference type="GO" id="GO:0051256">
    <property type="term" value="P:mitotic spindle midzone assembly"/>
    <property type="evidence" value="ECO:0007669"/>
    <property type="project" value="TreeGrafter"/>
</dbReference>
<organism evidence="2 3">
    <name type="scientific">Pelagomonas calceolata</name>
    <dbReference type="NCBI Taxonomy" id="35677"/>
    <lineage>
        <taxon>Eukaryota</taxon>
        <taxon>Sar</taxon>
        <taxon>Stramenopiles</taxon>
        <taxon>Ochrophyta</taxon>
        <taxon>Pelagophyceae</taxon>
        <taxon>Pelagomonadales</taxon>
        <taxon>Pelagomonadaceae</taxon>
        <taxon>Pelagomonas</taxon>
    </lineage>
</organism>
<accession>A0A8J2SRL4</accession>
<dbReference type="GO" id="GO:1990023">
    <property type="term" value="C:mitotic spindle midzone"/>
    <property type="evidence" value="ECO:0007669"/>
    <property type="project" value="TreeGrafter"/>
</dbReference>
<dbReference type="GO" id="GO:0005881">
    <property type="term" value="C:cytoplasmic microtubule"/>
    <property type="evidence" value="ECO:0007669"/>
    <property type="project" value="TreeGrafter"/>
</dbReference>
<dbReference type="GO" id="GO:0097431">
    <property type="term" value="C:mitotic spindle pole"/>
    <property type="evidence" value="ECO:0007669"/>
    <property type="project" value="TreeGrafter"/>
</dbReference>
<dbReference type="OrthoDB" id="10648001at2759"/>
<feature type="region of interest" description="Disordered" evidence="1">
    <location>
        <begin position="459"/>
        <end position="638"/>
    </location>
</feature>
<feature type="compositionally biased region" description="Basic and acidic residues" evidence="1">
    <location>
        <begin position="600"/>
        <end position="617"/>
    </location>
</feature>
<dbReference type="EMBL" id="CAKKNE010000004">
    <property type="protein sequence ID" value="CAH0372872.1"/>
    <property type="molecule type" value="Genomic_DNA"/>
</dbReference>
<feature type="region of interest" description="Disordered" evidence="1">
    <location>
        <begin position="214"/>
        <end position="244"/>
    </location>
</feature>